<feature type="repeat" description="ANK" evidence="1">
    <location>
        <begin position="55"/>
        <end position="87"/>
    </location>
</feature>
<dbReference type="SUPFAM" id="SSF48403">
    <property type="entry name" value="Ankyrin repeat"/>
    <property type="match status" value="1"/>
</dbReference>
<dbReference type="PROSITE" id="PS50088">
    <property type="entry name" value="ANK_REPEAT"/>
    <property type="match status" value="3"/>
</dbReference>
<dbReference type="PANTHER" id="PTHR24149:SF14">
    <property type="entry name" value="ANKYRIN REPEAT DOMAIN 12"/>
    <property type="match status" value="1"/>
</dbReference>
<organism evidence="3 4">
    <name type="scientific">Gnathostoma spinigerum</name>
    <dbReference type="NCBI Taxonomy" id="75299"/>
    <lineage>
        <taxon>Eukaryota</taxon>
        <taxon>Metazoa</taxon>
        <taxon>Ecdysozoa</taxon>
        <taxon>Nematoda</taxon>
        <taxon>Chromadorea</taxon>
        <taxon>Rhabditida</taxon>
        <taxon>Spirurina</taxon>
        <taxon>Gnathostomatomorpha</taxon>
        <taxon>Gnathostomatoidea</taxon>
        <taxon>Gnathostomatidae</taxon>
        <taxon>Gnathostoma</taxon>
    </lineage>
</organism>
<feature type="compositionally biased region" description="Polar residues" evidence="2">
    <location>
        <begin position="1"/>
        <end position="21"/>
    </location>
</feature>
<dbReference type="EMBL" id="JBGFUD010008386">
    <property type="protein sequence ID" value="MFH4982046.1"/>
    <property type="molecule type" value="Genomic_DNA"/>
</dbReference>
<evidence type="ECO:0000313" key="4">
    <source>
        <dbReference type="Proteomes" id="UP001608902"/>
    </source>
</evidence>
<dbReference type="Proteomes" id="UP001608902">
    <property type="component" value="Unassembled WGS sequence"/>
</dbReference>
<feature type="repeat" description="ANK" evidence="1">
    <location>
        <begin position="88"/>
        <end position="116"/>
    </location>
</feature>
<dbReference type="PROSITE" id="PS50297">
    <property type="entry name" value="ANK_REP_REGION"/>
    <property type="match status" value="3"/>
</dbReference>
<dbReference type="Gene3D" id="1.25.40.20">
    <property type="entry name" value="Ankyrin repeat-containing domain"/>
    <property type="match status" value="1"/>
</dbReference>
<feature type="compositionally biased region" description="Low complexity" evidence="2">
    <location>
        <begin position="180"/>
        <end position="197"/>
    </location>
</feature>
<evidence type="ECO:0000313" key="3">
    <source>
        <dbReference type="EMBL" id="MFH4982046.1"/>
    </source>
</evidence>
<feature type="compositionally biased region" description="Basic residues" evidence="2">
    <location>
        <begin position="357"/>
        <end position="366"/>
    </location>
</feature>
<gene>
    <name evidence="3" type="ORF">AB6A40_008755</name>
</gene>
<dbReference type="InterPro" id="IPR002110">
    <property type="entry name" value="Ankyrin_rpt"/>
</dbReference>
<feature type="compositionally biased region" description="Basic and acidic residues" evidence="2">
    <location>
        <begin position="273"/>
        <end position="289"/>
    </location>
</feature>
<keyword evidence="4" id="KW-1185">Reference proteome</keyword>
<dbReference type="Pfam" id="PF00023">
    <property type="entry name" value="Ank"/>
    <property type="match status" value="1"/>
</dbReference>
<dbReference type="Pfam" id="PF12796">
    <property type="entry name" value="Ank_2"/>
    <property type="match status" value="1"/>
</dbReference>
<name>A0ABD6EX31_9BILA</name>
<feature type="compositionally biased region" description="Polar residues" evidence="2">
    <location>
        <begin position="370"/>
        <end position="387"/>
    </location>
</feature>
<feature type="compositionally biased region" description="Low complexity" evidence="2">
    <location>
        <begin position="234"/>
        <end position="246"/>
    </location>
</feature>
<evidence type="ECO:0000256" key="2">
    <source>
        <dbReference type="SAM" id="MobiDB-lite"/>
    </source>
</evidence>
<dbReference type="AlphaFoldDB" id="A0ABD6EX31"/>
<dbReference type="InterPro" id="IPR036770">
    <property type="entry name" value="Ankyrin_rpt-contain_sf"/>
</dbReference>
<sequence>MEQPANTVHESTSNTAVSHNQPAGCVSPSGSLCGTPSSYGTRTRRISKVHRKNERGETPLHVAARRGEHRQCKKLLQNGALVNAADYAGWTPLHEACSHGNMKAARILINAGADINNACLGTLDTPLHDAVMNGHEKLVWLLLSFGADRERRNGQGKRPLDLCPPESDTLRQLLTSSVVPEHCPSGGESPPSSPLSCQLYHSDTTTTDAPPISSTASSFYDSQSRSELPTDRISPSSSKESPAEADSTLETTPKRKTTDESKETPLCSRRSIWQKDDSYESTTKFDGRTESQAYDVDEGAVREPVSRLGIPSEWEGNEGESRRGGGTMKNRALSTRRDRFTSQPLRRNTLVVGPERRKQRGKRRGRGGASLSTTIPSESQSSATPTTDVYEFRSSPESDVDLTVCCNFVFFV</sequence>
<protein>
    <submittedName>
        <fullName evidence="3">Uncharacterized protein</fullName>
    </submittedName>
</protein>
<accession>A0ABD6EX31</accession>
<evidence type="ECO:0000256" key="1">
    <source>
        <dbReference type="PROSITE-ProRule" id="PRU00023"/>
    </source>
</evidence>
<proteinExistence type="predicted"/>
<feature type="region of interest" description="Disordered" evidence="2">
    <location>
        <begin position="179"/>
        <end position="390"/>
    </location>
</feature>
<dbReference type="InterPro" id="IPR053210">
    <property type="entry name" value="ANKRD12"/>
</dbReference>
<comment type="caution">
    <text evidence="3">The sequence shown here is derived from an EMBL/GenBank/DDBJ whole genome shotgun (WGS) entry which is preliminary data.</text>
</comment>
<feature type="region of interest" description="Disordered" evidence="2">
    <location>
        <begin position="1"/>
        <end position="29"/>
    </location>
</feature>
<dbReference type="PRINTS" id="PR01415">
    <property type="entry name" value="ANKYRIN"/>
</dbReference>
<reference evidence="3 4" key="1">
    <citation type="submission" date="2024-08" db="EMBL/GenBank/DDBJ databases">
        <title>Gnathostoma spinigerum genome.</title>
        <authorList>
            <person name="Gonzalez-Bertolin B."/>
            <person name="Monzon S."/>
            <person name="Zaballos A."/>
            <person name="Jimenez P."/>
            <person name="Dekumyoy P."/>
            <person name="Varona S."/>
            <person name="Cuesta I."/>
            <person name="Sumanam S."/>
            <person name="Adisakwattana P."/>
            <person name="Gasser R.B."/>
            <person name="Hernandez-Gonzalez A."/>
            <person name="Young N.D."/>
            <person name="Perteguer M.J."/>
        </authorList>
    </citation>
    <scope>NUCLEOTIDE SEQUENCE [LARGE SCALE GENOMIC DNA]</scope>
    <source>
        <strain evidence="3">AL3</strain>
        <tissue evidence="3">Liver</tissue>
    </source>
</reference>
<feature type="compositionally biased region" description="Polar residues" evidence="2">
    <location>
        <begin position="199"/>
        <end position="227"/>
    </location>
</feature>
<keyword evidence="1" id="KW-0040">ANK repeat</keyword>
<feature type="repeat" description="ANK" evidence="1">
    <location>
        <begin position="122"/>
        <end position="154"/>
    </location>
</feature>
<dbReference type="PANTHER" id="PTHR24149">
    <property type="entry name" value="ANKYRIN REPEAT DOMAIN-CONTAINING PROTEIN 12"/>
    <property type="match status" value="1"/>
</dbReference>
<dbReference type="SMART" id="SM00248">
    <property type="entry name" value="ANK"/>
    <property type="match status" value="3"/>
</dbReference>
<feature type="compositionally biased region" description="Basic and acidic residues" evidence="2">
    <location>
        <begin position="252"/>
        <end position="263"/>
    </location>
</feature>